<dbReference type="RefSeq" id="WP_010485040.1">
    <property type="nucleotide sequence ID" value="NZ_AJLO02000015.1"/>
</dbReference>
<proteinExistence type="inferred from homology"/>
<dbReference type="AlphaFoldDB" id="A0A0L8ACC7"/>
<dbReference type="PROSITE" id="PS50931">
    <property type="entry name" value="HTH_LYSR"/>
    <property type="match status" value="1"/>
</dbReference>
<dbReference type="SUPFAM" id="SSF46785">
    <property type="entry name" value="Winged helix' DNA-binding domain"/>
    <property type="match status" value="1"/>
</dbReference>
<dbReference type="GO" id="GO:0043565">
    <property type="term" value="F:sequence-specific DNA binding"/>
    <property type="evidence" value="ECO:0007669"/>
    <property type="project" value="TreeGrafter"/>
</dbReference>
<dbReference type="Proteomes" id="UP000036890">
    <property type="component" value="Unassembled WGS sequence"/>
</dbReference>
<dbReference type="EMBL" id="AJLO02000015">
    <property type="protein sequence ID" value="KOE99901.1"/>
    <property type="molecule type" value="Genomic_DNA"/>
</dbReference>
<dbReference type="GO" id="GO:0003700">
    <property type="term" value="F:DNA-binding transcription factor activity"/>
    <property type="evidence" value="ECO:0007669"/>
    <property type="project" value="InterPro"/>
</dbReference>
<name>A0A0L8ACC7_9GAMM</name>
<dbReference type="PRINTS" id="PR00039">
    <property type="entry name" value="HTHLYSR"/>
</dbReference>
<keyword evidence="3" id="KW-0238">DNA-binding</keyword>
<dbReference type="InterPro" id="IPR005119">
    <property type="entry name" value="LysR_subst-bd"/>
</dbReference>
<evidence type="ECO:0000256" key="2">
    <source>
        <dbReference type="ARBA" id="ARBA00023015"/>
    </source>
</evidence>
<reference evidence="6 7" key="1">
    <citation type="journal article" date="2012" name="J. Bacteriol.">
        <title>Genome sequence of a novel nicotine-degrading strain, Pseudomonas geniculata N1.</title>
        <authorList>
            <person name="Tang H."/>
            <person name="Yu H."/>
            <person name="Tai C."/>
            <person name="Huang K."/>
            <person name="Liu Y."/>
            <person name="Wang L."/>
            <person name="Yao Y."/>
            <person name="Wu G."/>
            <person name="Xu P."/>
        </authorList>
    </citation>
    <scope>NUCLEOTIDE SEQUENCE [LARGE SCALE GENOMIC DNA]</scope>
    <source>
        <strain evidence="6 7">N1</strain>
    </source>
</reference>
<evidence type="ECO:0000256" key="3">
    <source>
        <dbReference type="ARBA" id="ARBA00023125"/>
    </source>
</evidence>
<keyword evidence="2" id="KW-0805">Transcription regulation</keyword>
<dbReference type="Pfam" id="PF00126">
    <property type="entry name" value="HTH_1"/>
    <property type="match status" value="1"/>
</dbReference>
<evidence type="ECO:0000313" key="7">
    <source>
        <dbReference type="Proteomes" id="UP000036890"/>
    </source>
</evidence>
<dbReference type="InterPro" id="IPR058163">
    <property type="entry name" value="LysR-type_TF_proteobact-type"/>
</dbReference>
<dbReference type="GO" id="GO:0006351">
    <property type="term" value="P:DNA-templated transcription"/>
    <property type="evidence" value="ECO:0007669"/>
    <property type="project" value="TreeGrafter"/>
</dbReference>
<dbReference type="Gene3D" id="1.10.10.10">
    <property type="entry name" value="Winged helix-like DNA-binding domain superfamily/Winged helix DNA-binding domain"/>
    <property type="match status" value="1"/>
</dbReference>
<evidence type="ECO:0000313" key="6">
    <source>
        <dbReference type="EMBL" id="KOE99901.1"/>
    </source>
</evidence>
<gene>
    <name evidence="6" type="ORF">W7K_06050</name>
</gene>
<dbReference type="CDD" id="cd08422">
    <property type="entry name" value="PBP2_CrgA_like"/>
    <property type="match status" value="1"/>
</dbReference>
<keyword evidence="4" id="KW-0804">Transcription</keyword>
<dbReference type="SUPFAM" id="SSF53850">
    <property type="entry name" value="Periplasmic binding protein-like II"/>
    <property type="match status" value="1"/>
</dbReference>
<dbReference type="OrthoDB" id="9810065at2"/>
<feature type="domain" description="HTH lysR-type" evidence="5">
    <location>
        <begin position="2"/>
        <end position="59"/>
    </location>
</feature>
<organism evidence="6 7">
    <name type="scientific">Stenotrophomonas geniculata N1</name>
    <dbReference type="NCBI Taxonomy" id="1167641"/>
    <lineage>
        <taxon>Bacteria</taxon>
        <taxon>Pseudomonadati</taxon>
        <taxon>Pseudomonadota</taxon>
        <taxon>Gammaproteobacteria</taxon>
        <taxon>Lysobacterales</taxon>
        <taxon>Lysobacteraceae</taxon>
        <taxon>Stenotrophomonas</taxon>
    </lineage>
</organism>
<dbReference type="PANTHER" id="PTHR30537">
    <property type="entry name" value="HTH-TYPE TRANSCRIPTIONAL REGULATOR"/>
    <property type="match status" value="1"/>
</dbReference>
<dbReference type="PANTHER" id="PTHR30537:SF66">
    <property type="entry name" value="IRON-REGULATED VIRULENCE REGULATORY PROTEIN IRGB"/>
    <property type="match status" value="1"/>
</dbReference>
<accession>A0A0L8ACC7</accession>
<dbReference type="InterPro" id="IPR000847">
    <property type="entry name" value="LysR_HTH_N"/>
</dbReference>
<comment type="similarity">
    <text evidence="1">Belongs to the LysR transcriptional regulatory family.</text>
</comment>
<dbReference type="InterPro" id="IPR036388">
    <property type="entry name" value="WH-like_DNA-bd_sf"/>
</dbReference>
<dbReference type="FunFam" id="1.10.10.10:FF:000001">
    <property type="entry name" value="LysR family transcriptional regulator"/>
    <property type="match status" value="1"/>
</dbReference>
<evidence type="ECO:0000256" key="4">
    <source>
        <dbReference type="ARBA" id="ARBA00023163"/>
    </source>
</evidence>
<comment type="caution">
    <text evidence="6">The sequence shown here is derived from an EMBL/GenBank/DDBJ whole genome shotgun (WGS) entry which is preliminary data.</text>
</comment>
<dbReference type="InterPro" id="IPR036390">
    <property type="entry name" value="WH_DNA-bd_sf"/>
</dbReference>
<protein>
    <submittedName>
        <fullName evidence="6">LysR family transcriptional regulator</fullName>
    </submittedName>
</protein>
<dbReference type="Pfam" id="PF03466">
    <property type="entry name" value="LysR_substrate"/>
    <property type="match status" value="1"/>
</dbReference>
<evidence type="ECO:0000256" key="1">
    <source>
        <dbReference type="ARBA" id="ARBA00009437"/>
    </source>
</evidence>
<dbReference type="Gene3D" id="3.40.190.290">
    <property type="match status" value="1"/>
</dbReference>
<evidence type="ECO:0000259" key="5">
    <source>
        <dbReference type="PROSITE" id="PS50931"/>
    </source>
</evidence>
<sequence length="301" mass="32694">MVSLDRFDIFRAVVEAGSLTAAADRLGLSRAVVSFNLRRLEQELGVTLLLRSTRHLSLTEAGEQFLQHCVQALDAAQAAIDAARRDQHQLQGVLRLTTTPEYAQLRLIPALEAFRARHPALQLHLSTSPAPADLIPERFDLAIRLGRLPDSGLHASELERHPLCPVAAPSLLARLPSADAADDPVQLGTLPRLGYPRLADVPVVAPDGSDALFATSPGNAVVRVDGASSLRAFAVAGAGVTVLPRWLIEDDLAQDRLRPVLRQHRFPQQSVYAVYPHSTQPSPKVRQLIDFLRGWFGSAPG</sequence>